<dbReference type="InterPro" id="IPR029044">
    <property type="entry name" value="Nucleotide-diphossugar_trans"/>
</dbReference>
<dbReference type="EMBL" id="PEWV01000008">
    <property type="protein sequence ID" value="PIU42363.1"/>
    <property type="molecule type" value="Genomic_DNA"/>
</dbReference>
<dbReference type="SUPFAM" id="SSF53448">
    <property type="entry name" value="Nucleotide-diphospho-sugar transferases"/>
    <property type="match status" value="1"/>
</dbReference>
<dbReference type="Pfam" id="PF00535">
    <property type="entry name" value="Glycos_transf_2"/>
    <property type="match status" value="1"/>
</dbReference>
<dbReference type="InterPro" id="IPR050256">
    <property type="entry name" value="Glycosyltransferase_2"/>
</dbReference>
<name>A0A2J0L2P6_9BACT</name>
<evidence type="ECO:0000313" key="3">
    <source>
        <dbReference type="Proteomes" id="UP000230052"/>
    </source>
</evidence>
<dbReference type="InterPro" id="IPR001173">
    <property type="entry name" value="Glyco_trans_2-like"/>
</dbReference>
<accession>A0A2J0L2P6</accession>
<dbReference type="Gene3D" id="3.90.550.10">
    <property type="entry name" value="Spore Coat Polysaccharide Biosynthesis Protein SpsA, Chain A"/>
    <property type="match status" value="1"/>
</dbReference>
<reference evidence="2 3" key="1">
    <citation type="submission" date="2017-09" db="EMBL/GenBank/DDBJ databases">
        <title>Depth-based differentiation of microbial function through sediment-hosted aquifers and enrichment of novel symbionts in the deep terrestrial subsurface.</title>
        <authorList>
            <person name="Probst A.J."/>
            <person name="Ladd B."/>
            <person name="Jarett J.K."/>
            <person name="Geller-Mcgrath D.E."/>
            <person name="Sieber C.M."/>
            <person name="Emerson J.B."/>
            <person name="Anantharaman K."/>
            <person name="Thomas B.C."/>
            <person name="Malmstrom R."/>
            <person name="Stieglmeier M."/>
            <person name="Klingl A."/>
            <person name="Woyke T."/>
            <person name="Ryan C.M."/>
            <person name="Banfield J.F."/>
        </authorList>
    </citation>
    <scope>NUCLEOTIDE SEQUENCE [LARGE SCALE GENOMIC DNA]</scope>
    <source>
        <strain evidence="2">CG07_land_8_20_14_0_80_42_15</strain>
    </source>
</reference>
<evidence type="ECO:0000259" key="1">
    <source>
        <dbReference type="Pfam" id="PF00535"/>
    </source>
</evidence>
<dbReference type="AlphaFoldDB" id="A0A2J0L2P6"/>
<sequence length="239" mass="26554">MSLGNSGGQLSMDKVCVLIPAYNEARKIGEVVKAVKGLGLDAVVIDDGSTDQTYELAERAGAFVIRNTCNKGKGASIREGVRFILSKPYSAMLIMDGDGQHDPGEIHKFLNKAKESGSAFIQGNRMHNPTSMPLMRLFTNKIMSAIVSGICKQNIADTQCGYKFVRRDVLEKLTLKTSKYDIESEMLIETANMRVKIDSVPIKSIYQKEESKIKPIIDTLRFVRLLINKAPKRRKNGRV</sequence>
<protein>
    <recommendedName>
        <fullName evidence="1">Glycosyltransferase 2-like domain-containing protein</fullName>
    </recommendedName>
</protein>
<gene>
    <name evidence="2" type="ORF">COS99_00445</name>
</gene>
<dbReference type="PANTHER" id="PTHR48090:SF7">
    <property type="entry name" value="RFBJ PROTEIN"/>
    <property type="match status" value="1"/>
</dbReference>
<comment type="caution">
    <text evidence="2">The sequence shown here is derived from an EMBL/GenBank/DDBJ whole genome shotgun (WGS) entry which is preliminary data.</text>
</comment>
<evidence type="ECO:0000313" key="2">
    <source>
        <dbReference type="EMBL" id="PIU42363.1"/>
    </source>
</evidence>
<dbReference type="PANTHER" id="PTHR48090">
    <property type="entry name" value="UNDECAPRENYL-PHOSPHATE 4-DEOXY-4-FORMAMIDO-L-ARABINOSE TRANSFERASE-RELATED"/>
    <property type="match status" value="1"/>
</dbReference>
<proteinExistence type="predicted"/>
<feature type="domain" description="Glycosyltransferase 2-like" evidence="1">
    <location>
        <begin position="16"/>
        <end position="173"/>
    </location>
</feature>
<organism evidence="2 3">
    <name type="scientific">Candidatus Aquitaenariimonas noxiae</name>
    <dbReference type="NCBI Taxonomy" id="1974741"/>
    <lineage>
        <taxon>Bacteria</taxon>
        <taxon>Pseudomonadati</taxon>
        <taxon>Candidatus Omnitrophota</taxon>
        <taxon>Candidatus Aquitaenariimonas</taxon>
    </lineage>
</organism>
<dbReference type="CDD" id="cd04179">
    <property type="entry name" value="DPM_DPG-synthase_like"/>
    <property type="match status" value="1"/>
</dbReference>
<dbReference type="Proteomes" id="UP000230052">
    <property type="component" value="Unassembled WGS sequence"/>
</dbReference>